<dbReference type="AlphaFoldDB" id="A0A4V2ZZ11"/>
<sequence>MFQTDQPSAASSLPAPAVAGTQGFFTNGNPVSGIPATILDADFMNMLMMELINIVEAAGLTPSKTAYNQVLTAIRALKGYGDLLSVNMYATQGSVIFTPSTPNSLIYTRAMGGGAAGGSTPATGAGQYAIASGGSTGAYAEGIYQLTSAAPIPITIGAGGVTAAGAAGGNGGTTSIGSLITCPGGVGGSTSGLQSTSIPWTTGTTLAPVATGGNICNSQGWPGSFGMAIQVSAGTAGLVAGGGGPSPLGNSIAATQGPPGTGGIAGILGGGGRGAAQGPSSPLVGGGNGGAGWGLIFEFGSK</sequence>
<proteinExistence type="predicted"/>
<keyword evidence="2" id="KW-1185">Reference proteome</keyword>
<name>A0A4V2ZZ11_9BURK</name>
<reference evidence="1 2" key="1">
    <citation type="submission" date="2019-03" db="EMBL/GenBank/DDBJ databases">
        <title>Paraburkholderia sp. 4M-K11, isolated from subtropical forest soil.</title>
        <authorList>
            <person name="Gao Z.-H."/>
            <person name="Qiu L.-H."/>
        </authorList>
    </citation>
    <scope>NUCLEOTIDE SEQUENCE [LARGE SCALE GENOMIC DNA]</scope>
    <source>
        <strain evidence="1 2">4M-K11</strain>
    </source>
</reference>
<dbReference type="OrthoDB" id="6481168at2"/>
<gene>
    <name evidence="1" type="ORF">EYW47_14845</name>
</gene>
<dbReference type="EMBL" id="SMRP01000006">
    <property type="protein sequence ID" value="TDG23208.1"/>
    <property type="molecule type" value="Genomic_DNA"/>
</dbReference>
<accession>A0A4V2ZZ11</accession>
<organism evidence="1 2">
    <name type="scientific">Paraburkholderia silviterrae</name>
    <dbReference type="NCBI Taxonomy" id="2528715"/>
    <lineage>
        <taxon>Bacteria</taxon>
        <taxon>Pseudomonadati</taxon>
        <taxon>Pseudomonadota</taxon>
        <taxon>Betaproteobacteria</taxon>
        <taxon>Burkholderiales</taxon>
        <taxon>Burkholderiaceae</taxon>
        <taxon>Paraburkholderia</taxon>
    </lineage>
</organism>
<comment type="caution">
    <text evidence="1">The sequence shown here is derived from an EMBL/GenBank/DDBJ whole genome shotgun (WGS) entry which is preliminary data.</text>
</comment>
<dbReference type="Proteomes" id="UP000295722">
    <property type="component" value="Unassembled WGS sequence"/>
</dbReference>
<evidence type="ECO:0000313" key="2">
    <source>
        <dbReference type="Proteomes" id="UP000295722"/>
    </source>
</evidence>
<protein>
    <submittedName>
        <fullName evidence="1">Uncharacterized protein</fullName>
    </submittedName>
</protein>
<evidence type="ECO:0000313" key="1">
    <source>
        <dbReference type="EMBL" id="TDG23208.1"/>
    </source>
</evidence>
<dbReference type="RefSeq" id="WP_133195579.1">
    <property type="nucleotide sequence ID" value="NZ_JBHUCW010000009.1"/>
</dbReference>